<dbReference type="GO" id="GO:0016491">
    <property type="term" value="F:oxidoreductase activity"/>
    <property type="evidence" value="ECO:0007669"/>
    <property type="project" value="UniProtKB-KW"/>
</dbReference>
<sequence length="244" mass="26684">MLNVQNRWCLITGASRGVGREIAKKMASLGANLILQSRCRKHSEETAKIVREMGIQALSVECVLEDAKSVAAMLSEIDSTSLNVELVFNNAGLMSQYFVDYTSNTLEDFHQAMAVNFYAPIQIAYHFLPKMIQNGFGRMQLTTSGIANEPELAAYACAKAALTKFVKDFACKLNGTDVMMNVMDPGWLRTDLGGPKAPNAVESVIPGALVGVLLEDKKSGRWFSAQDYVDMDVESAVKKAESVE</sequence>
<evidence type="ECO:0000256" key="1">
    <source>
        <dbReference type="ARBA" id="ARBA00006484"/>
    </source>
</evidence>
<evidence type="ECO:0000313" key="3">
    <source>
        <dbReference type="EMBL" id="PJJ40686.1"/>
    </source>
</evidence>
<dbReference type="SUPFAM" id="SSF51735">
    <property type="entry name" value="NAD(P)-binding Rossmann-fold domains"/>
    <property type="match status" value="1"/>
</dbReference>
<accession>A0A2M9A4N3</accession>
<comment type="caution">
    <text evidence="3">The sequence shown here is derived from an EMBL/GenBank/DDBJ whole genome shotgun (WGS) entry which is preliminary data.</text>
</comment>
<evidence type="ECO:0000313" key="4">
    <source>
        <dbReference type="Proteomes" id="UP000231134"/>
    </source>
</evidence>
<comment type="similarity">
    <text evidence="1">Belongs to the short-chain dehydrogenases/reductases (SDR) family.</text>
</comment>
<organism evidence="3 4">
    <name type="scientific">Hallerella succinigenes</name>
    <dbReference type="NCBI Taxonomy" id="1896222"/>
    <lineage>
        <taxon>Bacteria</taxon>
        <taxon>Pseudomonadati</taxon>
        <taxon>Fibrobacterota</taxon>
        <taxon>Fibrobacteria</taxon>
        <taxon>Fibrobacterales</taxon>
        <taxon>Fibrobacteraceae</taxon>
        <taxon>Hallerella</taxon>
    </lineage>
</organism>
<dbReference type="InterPro" id="IPR036291">
    <property type="entry name" value="NAD(P)-bd_dom_sf"/>
</dbReference>
<keyword evidence="2" id="KW-0560">Oxidoreductase</keyword>
<reference evidence="3 4" key="1">
    <citation type="submission" date="2017-11" db="EMBL/GenBank/DDBJ databases">
        <title>Animal gut microbial communities from fecal samples from Wisconsin, USA.</title>
        <authorList>
            <person name="Neumann A."/>
        </authorList>
    </citation>
    <scope>NUCLEOTIDE SEQUENCE [LARGE SCALE GENOMIC DNA]</scope>
    <source>
        <strain evidence="3 4">UWS3</strain>
    </source>
</reference>
<dbReference type="RefSeq" id="WP_100424743.1">
    <property type="nucleotide sequence ID" value="NZ_JAQXKX010000031.1"/>
</dbReference>
<dbReference type="GO" id="GO:0016020">
    <property type="term" value="C:membrane"/>
    <property type="evidence" value="ECO:0007669"/>
    <property type="project" value="TreeGrafter"/>
</dbReference>
<dbReference type="OrthoDB" id="5786478at2"/>
<dbReference type="Gene3D" id="3.40.50.720">
    <property type="entry name" value="NAD(P)-binding Rossmann-like Domain"/>
    <property type="match status" value="1"/>
</dbReference>
<evidence type="ECO:0000256" key="2">
    <source>
        <dbReference type="ARBA" id="ARBA00023002"/>
    </source>
</evidence>
<dbReference type="EMBL" id="PGEX01000001">
    <property type="protein sequence ID" value="PJJ40686.1"/>
    <property type="molecule type" value="Genomic_DNA"/>
</dbReference>
<dbReference type="PANTHER" id="PTHR44196:SF1">
    <property type="entry name" value="DEHYDROGENASE_REDUCTASE SDR FAMILY MEMBER 7B"/>
    <property type="match status" value="1"/>
</dbReference>
<dbReference type="AlphaFoldDB" id="A0A2M9A4N3"/>
<dbReference type="Proteomes" id="UP000231134">
    <property type="component" value="Unassembled WGS sequence"/>
</dbReference>
<dbReference type="PANTHER" id="PTHR44196">
    <property type="entry name" value="DEHYDROGENASE/REDUCTASE SDR FAMILY MEMBER 7B"/>
    <property type="match status" value="1"/>
</dbReference>
<dbReference type="InterPro" id="IPR002347">
    <property type="entry name" value="SDR_fam"/>
</dbReference>
<gene>
    <name evidence="3" type="ORF">BGX16_0623</name>
</gene>
<keyword evidence="4" id="KW-1185">Reference proteome</keyword>
<dbReference type="Pfam" id="PF00106">
    <property type="entry name" value="adh_short"/>
    <property type="match status" value="1"/>
</dbReference>
<dbReference type="PRINTS" id="PR00081">
    <property type="entry name" value="GDHRDH"/>
</dbReference>
<dbReference type="CDD" id="cd05233">
    <property type="entry name" value="SDR_c"/>
    <property type="match status" value="1"/>
</dbReference>
<name>A0A2M9A4N3_9BACT</name>
<protein>
    <submittedName>
        <fullName evidence="3">Short-subunit dehydrogenase</fullName>
    </submittedName>
</protein>
<proteinExistence type="inferred from homology"/>